<dbReference type="CDD" id="cd07377">
    <property type="entry name" value="WHTH_GntR"/>
    <property type="match status" value="1"/>
</dbReference>
<evidence type="ECO:0000259" key="4">
    <source>
        <dbReference type="PROSITE" id="PS50949"/>
    </source>
</evidence>
<dbReference type="OrthoDB" id="7173258at2"/>
<protein>
    <submittedName>
        <fullName evidence="5">GntR family transcriptional regulator</fullName>
    </submittedName>
</protein>
<accession>A0A8B2NLQ7</accession>
<dbReference type="GO" id="GO:0003700">
    <property type="term" value="F:DNA-binding transcription factor activity"/>
    <property type="evidence" value="ECO:0007669"/>
    <property type="project" value="InterPro"/>
</dbReference>
<dbReference type="AlphaFoldDB" id="A0A8B2NLQ7"/>
<keyword evidence="6" id="KW-1185">Reference proteome</keyword>
<dbReference type="GO" id="GO:0045892">
    <property type="term" value="P:negative regulation of DNA-templated transcription"/>
    <property type="evidence" value="ECO:0007669"/>
    <property type="project" value="TreeGrafter"/>
</dbReference>
<proteinExistence type="predicted"/>
<dbReference type="SUPFAM" id="SSF46785">
    <property type="entry name" value="Winged helix' DNA-binding domain"/>
    <property type="match status" value="1"/>
</dbReference>
<dbReference type="PANTHER" id="PTHR44846:SF1">
    <property type="entry name" value="MANNOSYL-D-GLYCERATE TRANSPORT_METABOLISM SYSTEM REPRESSOR MNGR-RELATED"/>
    <property type="match status" value="1"/>
</dbReference>
<dbReference type="Pfam" id="PF07702">
    <property type="entry name" value="UTRA"/>
    <property type="match status" value="1"/>
</dbReference>
<evidence type="ECO:0000313" key="6">
    <source>
        <dbReference type="Proteomes" id="UP000249590"/>
    </source>
</evidence>
<evidence type="ECO:0000256" key="2">
    <source>
        <dbReference type="ARBA" id="ARBA00023125"/>
    </source>
</evidence>
<comment type="caution">
    <text evidence="5">The sequence shown here is derived from an EMBL/GenBank/DDBJ whole genome shotgun (WGS) entry which is preliminary data.</text>
</comment>
<dbReference type="InterPro" id="IPR050679">
    <property type="entry name" value="Bact_HTH_transcr_reg"/>
</dbReference>
<evidence type="ECO:0000256" key="1">
    <source>
        <dbReference type="ARBA" id="ARBA00023015"/>
    </source>
</evidence>
<keyword evidence="1" id="KW-0805">Transcription regulation</keyword>
<sequence length="261" mass="29570">MRKDISLNNGVVPLHHQVYLVLRQQIEEEQFAADTPIPSEHELSHLFNVSRITIRRAMDRLKQEGWVSRSRGRGTFARRPAAPQAISANLRGIFENLVAMGLRTRVRLEEFGYVPAPPAVAEKLKLAPGATVQRAVRVRFHENVPFSHLTTYLPEDVGRQYEERELSETPLLMLMERAGVKISAADQSVSAKLADTMVAPLLGVETGSPLLWVKRTVFDQNDRPIEYLNALYRPDVYEYHMTMSRVEGENAALWSPDSPRS</sequence>
<keyword evidence="3" id="KW-0804">Transcription</keyword>
<dbReference type="Pfam" id="PF00392">
    <property type="entry name" value="GntR"/>
    <property type="match status" value="1"/>
</dbReference>
<gene>
    <name evidence="5" type="ORF">DLJ53_29310</name>
</gene>
<dbReference type="InterPro" id="IPR036388">
    <property type="entry name" value="WH-like_DNA-bd_sf"/>
</dbReference>
<dbReference type="SUPFAM" id="SSF64288">
    <property type="entry name" value="Chorismate lyase-like"/>
    <property type="match status" value="1"/>
</dbReference>
<dbReference type="SMART" id="SM00866">
    <property type="entry name" value="UTRA"/>
    <property type="match status" value="1"/>
</dbReference>
<dbReference type="InterPro" id="IPR000524">
    <property type="entry name" value="Tscrpt_reg_HTH_GntR"/>
</dbReference>
<dbReference type="InterPro" id="IPR011663">
    <property type="entry name" value="UTRA"/>
</dbReference>
<dbReference type="GO" id="GO:0003677">
    <property type="term" value="F:DNA binding"/>
    <property type="evidence" value="ECO:0007669"/>
    <property type="project" value="UniProtKB-KW"/>
</dbReference>
<name>A0A8B2NLQ7_9HYPH</name>
<dbReference type="InterPro" id="IPR036390">
    <property type="entry name" value="WH_DNA-bd_sf"/>
</dbReference>
<dbReference type="RefSeq" id="WP_111351809.1">
    <property type="nucleotide sequence ID" value="NZ_JAIWKD010000009.1"/>
</dbReference>
<dbReference type="PRINTS" id="PR00035">
    <property type="entry name" value="HTHGNTR"/>
</dbReference>
<feature type="domain" description="HTH gntR-type" evidence="4">
    <location>
        <begin position="12"/>
        <end position="80"/>
    </location>
</feature>
<dbReference type="Gene3D" id="3.40.1410.10">
    <property type="entry name" value="Chorismate lyase-like"/>
    <property type="match status" value="1"/>
</dbReference>
<organism evidence="5 6">
    <name type="scientific">Acuticoccus sediminis</name>
    <dbReference type="NCBI Taxonomy" id="2184697"/>
    <lineage>
        <taxon>Bacteria</taxon>
        <taxon>Pseudomonadati</taxon>
        <taxon>Pseudomonadota</taxon>
        <taxon>Alphaproteobacteria</taxon>
        <taxon>Hyphomicrobiales</taxon>
        <taxon>Amorphaceae</taxon>
        <taxon>Acuticoccus</taxon>
    </lineage>
</organism>
<dbReference type="InterPro" id="IPR028978">
    <property type="entry name" value="Chorismate_lyase_/UTRA_dom_sf"/>
</dbReference>
<dbReference type="PROSITE" id="PS50949">
    <property type="entry name" value="HTH_GNTR"/>
    <property type="match status" value="1"/>
</dbReference>
<dbReference type="PANTHER" id="PTHR44846">
    <property type="entry name" value="MANNOSYL-D-GLYCERATE TRANSPORT/METABOLISM SYSTEM REPRESSOR MNGR-RELATED"/>
    <property type="match status" value="1"/>
</dbReference>
<reference evidence="5 6" key="1">
    <citation type="submission" date="2018-05" db="EMBL/GenBank/DDBJ databases">
        <title>Acuticoccus sediminis sp. nov., isolated from deep-sea sediment of Indian Ocean.</title>
        <authorList>
            <person name="Liu X."/>
            <person name="Lai Q."/>
            <person name="Du Y."/>
            <person name="Sun F."/>
            <person name="Zhang X."/>
            <person name="Wang S."/>
            <person name="Shao Z."/>
        </authorList>
    </citation>
    <scope>NUCLEOTIDE SEQUENCE [LARGE SCALE GENOMIC DNA]</scope>
    <source>
        <strain evidence="5 6">PTG4-2</strain>
    </source>
</reference>
<evidence type="ECO:0000313" key="5">
    <source>
        <dbReference type="EMBL" id="RAH97304.1"/>
    </source>
</evidence>
<keyword evidence="2" id="KW-0238">DNA-binding</keyword>
<dbReference type="EMBL" id="QHHQ01000009">
    <property type="protein sequence ID" value="RAH97304.1"/>
    <property type="molecule type" value="Genomic_DNA"/>
</dbReference>
<dbReference type="SMART" id="SM00345">
    <property type="entry name" value="HTH_GNTR"/>
    <property type="match status" value="1"/>
</dbReference>
<evidence type="ECO:0000256" key="3">
    <source>
        <dbReference type="ARBA" id="ARBA00023163"/>
    </source>
</evidence>
<dbReference type="Proteomes" id="UP000249590">
    <property type="component" value="Unassembled WGS sequence"/>
</dbReference>
<dbReference type="Gene3D" id="1.10.10.10">
    <property type="entry name" value="Winged helix-like DNA-binding domain superfamily/Winged helix DNA-binding domain"/>
    <property type="match status" value="1"/>
</dbReference>